<dbReference type="AlphaFoldDB" id="A0A016TBU1"/>
<dbReference type="EMBL" id="JARK01001453">
    <property type="protein sequence ID" value="EYC00156.1"/>
    <property type="molecule type" value="Genomic_DNA"/>
</dbReference>
<organism evidence="1 2">
    <name type="scientific">Ancylostoma ceylanicum</name>
    <dbReference type="NCBI Taxonomy" id="53326"/>
    <lineage>
        <taxon>Eukaryota</taxon>
        <taxon>Metazoa</taxon>
        <taxon>Ecdysozoa</taxon>
        <taxon>Nematoda</taxon>
        <taxon>Chromadorea</taxon>
        <taxon>Rhabditida</taxon>
        <taxon>Rhabditina</taxon>
        <taxon>Rhabditomorpha</taxon>
        <taxon>Strongyloidea</taxon>
        <taxon>Ancylostomatidae</taxon>
        <taxon>Ancylostomatinae</taxon>
        <taxon>Ancylostoma</taxon>
    </lineage>
</organism>
<proteinExistence type="predicted"/>
<comment type="caution">
    <text evidence="1">The sequence shown here is derived from an EMBL/GenBank/DDBJ whole genome shotgun (WGS) entry which is preliminary data.</text>
</comment>
<evidence type="ECO:0000313" key="2">
    <source>
        <dbReference type="Proteomes" id="UP000024635"/>
    </source>
</evidence>
<gene>
    <name evidence="1" type="primary">Acey_s0117.g640</name>
    <name evidence="1" type="ORF">Y032_0117g640</name>
</gene>
<name>A0A016TBU1_9BILA</name>
<sequence length="75" mass="8628">MRAPAPVERKLSNVLVPNVVAAKILRFMFHAPRLHWSFVLRLLHTKNFNKQLKGQGRLIGYGEKSQSSIRLSFNN</sequence>
<accession>A0A016TBU1</accession>
<dbReference type="Proteomes" id="UP000024635">
    <property type="component" value="Unassembled WGS sequence"/>
</dbReference>
<evidence type="ECO:0000313" key="1">
    <source>
        <dbReference type="EMBL" id="EYC00156.1"/>
    </source>
</evidence>
<protein>
    <submittedName>
        <fullName evidence="1">Uncharacterized protein</fullName>
    </submittedName>
</protein>
<keyword evidence="2" id="KW-1185">Reference proteome</keyword>
<reference evidence="2" key="1">
    <citation type="journal article" date="2015" name="Nat. Genet.">
        <title>The genome and transcriptome of the zoonotic hookworm Ancylostoma ceylanicum identify infection-specific gene families.</title>
        <authorList>
            <person name="Schwarz E.M."/>
            <person name="Hu Y."/>
            <person name="Antoshechkin I."/>
            <person name="Miller M.M."/>
            <person name="Sternberg P.W."/>
            <person name="Aroian R.V."/>
        </authorList>
    </citation>
    <scope>NUCLEOTIDE SEQUENCE</scope>
    <source>
        <strain evidence="2">HY135</strain>
    </source>
</reference>